<dbReference type="Pfam" id="PF01852">
    <property type="entry name" value="START"/>
    <property type="match status" value="1"/>
</dbReference>
<keyword evidence="4" id="KW-1185">Reference proteome</keyword>
<dbReference type="PANTHER" id="PTHR19308">
    <property type="entry name" value="PHOSPHATIDYLCHOLINE TRANSFER PROTEIN"/>
    <property type="match status" value="1"/>
</dbReference>
<evidence type="ECO:0000313" key="4">
    <source>
        <dbReference type="Proteomes" id="UP001327560"/>
    </source>
</evidence>
<accession>A0AAQ3KY59</accession>
<dbReference type="GO" id="GO:0008289">
    <property type="term" value="F:lipid binding"/>
    <property type="evidence" value="ECO:0007669"/>
    <property type="project" value="InterPro"/>
</dbReference>
<dbReference type="PROSITE" id="PS50848">
    <property type="entry name" value="START"/>
    <property type="match status" value="1"/>
</dbReference>
<evidence type="ECO:0000256" key="1">
    <source>
        <dbReference type="SAM" id="MobiDB-lite"/>
    </source>
</evidence>
<protein>
    <submittedName>
        <fullName evidence="3">StAR-related lipid transfer protein 7, mitochondrial</fullName>
    </submittedName>
</protein>
<dbReference type="SUPFAM" id="SSF55961">
    <property type="entry name" value="Bet v1-like"/>
    <property type="match status" value="1"/>
</dbReference>
<dbReference type="InterPro" id="IPR051213">
    <property type="entry name" value="START_lipid_transfer"/>
</dbReference>
<dbReference type="EMBL" id="CP136897">
    <property type="protein sequence ID" value="WOL17217.1"/>
    <property type="molecule type" value="Genomic_DNA"/>
</dbReference>
<sequence length="380" mass="43624">MDKSPIVVSYPSGTLLALYETFWESTGCGWATKAVLFLLSWPLLRLCFSRRRHAISGAPWSSSASFKTRLSKLISNADLRDLMISLEGKLKGNGRWEHVLDKSNDLVSYKAKLFSPKDGPLKYFSVAIFEKCSTEQLRDFYMDNQYRKKWDKILIHHERLQVDENSGTEVGRSIKKFPFFRPREYILAWRMWEGKDKTFYCFIKDYEHPLALQREKYVRVRFLRSCWRIRRVPGRDACEITMLHEEEAGINVEMAKVAFIKGIWGYVSKMNNALREYSSCRPIHSTSVPTLNRIIKKVPPELDSYAETSSAEELPRRSGGKSRAKMPQQKSLRSSKKCIANVFLLLGSIVCLSRGHASIGTCLVIACVSKKLIKHGTQSS</sequence>
<proteinExistence type="predicted"/>
<feature type="domain" description="START" evidence="2">
    <location>
        <begin position="96"/>
        <end position="279"/>
    </location>
</feature>
<evidence type="ECO:0000259" key="2">
    <source>
        <dbReference type="PROSITE" id="PS50848"/>
    </source>
</evidence>
<dbReference type="AlphaFoldDB" id="A0AAQ3KY59"/>
<evidence type="ECO:0000313" key="3">
    <source>
        <dbReference type="EMBL" id="WOL17217.1"/>
    </source>
</evidence>
<dbReference type="Gene3D" id="3.30.530.20">
    <property type="match status" value="1"/>
</dbReference>
<dbReference type="InterPro" id="IPR023393">
    <property type="entry name" value="START-like_dom_sf"/>
</dbReference>
<gene>
    <name evidence="3" type="ORF">Cni_G26006</name>
</gene>
<dbReference type="InterPro" id="IPR002913">
    <property type="entry name" value="START_lipid-bd_dom"/>
</dbReference>
<reference evidence="3 4" key="1">
    <citation type="submission" date="2023-10" db="EMBL/GenBank/DDBJ databases">
        <title>Chromosome-scale genome assembly provides insights into flower coloration mechanisms of Canna indica.</title>
        <authorList>
            <person name="Li C."/>
        </authorList>
    </citation>
    <scope>NUCLEOTIDE SEQUENCE [LARGE SCALE GENOMIC DNA]</scope>
    <source>
        <tissue evidence="3">Flower</tissue>
    </source>
</reference>
<organism evidence="3 4">
    <name type="scientific">Canna indica</name>
    <name type="common">Indian-shot</name>
    <dbReference type="NCBI Taxonomy" id="4628"/>
    <lineage>
        <taxon>Eukaryota</taxon>
        <taxon>Viridiplantae</taxon>
        <taxon>Streptophyta</taxon>
        <taxon>Embryophyta</taxon>
        <taxon>Tracheophyta</taxon>
        <taxon>Spermatophyta</taxon>
        <taxon>Magnoliopsida</taxon>
        <taxon>Liliopsida</taxon>
        <taxon>Zingiberales</taxon>
        <taxon>Cannaceae</taxon>
        <taxon>Canna</taxon>
    </lineage>
</organism>
<dbReference type="PANTHER" id="PTHR19308:SF13">
    <property type="entry name" value="OS02G0468400 PROTEIN"/>
    <property type="match status" value="1"/>
</dbReference>
<dbReference type="Proteomes" id="UP001327560">
    <property type="component" value="Chromosome 8"/>
</dbReference>
<dbReference type="GO" id="GO:0005737">
    <property type="term" value="C:cytoplasm"/>
    <property type="evidence" value="ECO:0007669"/>
    <property type="project" value="UniProtKB-ARBA"/>
</dbReference>
<name>A0AAQ3KY59_9LILI</name>
<feature type="region of interest" description="Disordered" evidence="1">
    <location>
        <begin position="306"/>
        <end position="329"/>
    </location>
</feature>